<dbReference type="AlphaFoldDB" id="A0A0U2XMQ0"/>
<keyword evidence="1" id="KW-0812">Transmembrane</keyword>
<evidence type="ECO:0000256" key="1">
    <source>
        <dbReference type="SAM" id="Phobius"/>
    </source>
</evidence>
<sequence length="90" mass="9740">MSEEKIIIKQSTPVYGTLGIIFGFIGIFILSPLFSPLALILGLLACLQKEYTAGVLSIIFGILGIITSPILMALINMPNIIIFQNQGVFL</sequence>
<organism evidence="2">
    <name type="scientific">uncultured bacterium EIL5A08</name>
    <dbReference type="NCBI Taxonomy" id="1768204"/>
    <lineage>
        <taxon>Bacteria</taxon>
        <taxon>environmental samples</taxon>
    </lineage>
</organism>
<proteinExistence type="predicted"/>
<keyword evidence="1" id="KW-1133">Transmembrane helix</keyword>
<dbReference type="EMBL" id="KT201087">
    <property type="protein sequence ID" value="ALS56123.1"/>
    <property type="molecule type" value="Genomic_DNA"/>
</dbReference>
<accession>A0A0U2XMQ0</accession>
<name>A0A0U2XMQ0_9BACT</name>
<protein>
    <recommendedName>
        <fullName evidence="3">DUF4190 domain-containing protein</fullName>
    </recommendedName>
</protein>
<keyword evidence="1" id="KW-0472">Membrane</keyword>
<evidence type="ECO:0000313" key="2">
    <source>
        <dbReference type="EMBL" id="ALS56123.1"/>
    </source>
</evidence>
<evidence type="ECO:0008006" key="3">
    <source>
        <dbReference type="Google" id="ProtNLM"/>
    </source>
</evidence>
<feature type="transmembrane region" description="Helical" evidence="1">
    <location>
        <begin position="51"/>
        <end position="75"/>
    </location>
</feature>
<reference evidence="2" key="1">
    <citation type="journal article" date="2016" name="ISME J.">
        <title>Functional metagenomic screen reveals new and diverse microbial rhodopsins.</title>
        <authorList>
            <person name="Pushkarev A."/>
            <person name="Beja O."/>
        </authorList>
    </citation>
    <scope>NUCLEOTIDE SEQUENCE</scope>
</reference>
<feature type="transmembrane region" description="Helical" evidence="1">
    <location>
        <begin position="12"/>
        <end position="45"/>
    </location>
</feature>